<reference evidence="2 3" key="1">
    <citation type="submission" date="2016-07" db="EMBL/GenBank/DDBJ databases">
        <title>Pervasive Adenine N6-methylation of Active Genes in Fungi.</title>
        <authorList>
            <consortium name="DOE Joint Genome Institute"/>
            <person name="Mondo S.J."/>
            <person name="Dannebaum R.O."/>
            <person name="Kuo R.C."/>
            <person name="Labutti K."/>
            <person name="Haridas S."/>
            <person name="Kuo A."/>
            <person name="Salamov A."/>
            <person name="Ahrendt S.R."/>
            <person name="Lipzen A."/>
            <person name="Sullivan W."/>
            <person name="Andreopoulos W.B."/>
            <person name="Clum A."/>
            <person name="Lindquist E."/>
            <person name="Daum C."/>
            <person name="Ramamoorthy G.K."/>
            <person name="Gryganskyi A."/>
            <person name="Culley D."/>
            <person name="Magnuson J.K."/>
            <person name="James T.Y."/>
            <person name="O'Malley M.A."/>
            <person name="Stajich J.E."/>
            <person name="Spatafora J.W."/>
            <person name="Visel A."/>
            <person name="Grigoriev I.V."/>
        </authorList>
    </citation>
    <scope>NUCLEOTIDE SEQUENCE [LARGE SCALE GENOMIC DNA]</scope>
    <source>
        <strain evidence="2 3">62-1032</strain>
    </source>
</reference>
<keyword evidence="3" id="KW-1185">Reference proteome</keyword>
<evidence type="ECO:0008006" key="4">
    <source>
        <dbReference type="Google" id="ProtNLM"/>
    </source>
</evidence>
<keyword evidence="1" id="KW-0472">Membrane</keyword>
<feature type="transmembrane region" description="Helical" evidence="1">
    <location>
        <begin position="97"/>
        <end position="116"/>
    </location>
</feature>
<name>A0A1Y2FWX8_9BASI</name>
<feature type="transmembrane region" description="Helical" evidence="1">
    <location>
        <begin position="208"/>
        <end position="233"/>
    </location>
</feature>
<dbReference type="AlphaFoldDB" id="A0A1Y2FWX8"/>
<feature type="transmembrane region" description="Helical" evidence="1">
    <location>
        <begin position="128"/>
        <end position="155"/>
    </location>
</feature>
<keyword evidence="1" id="KW-1133">Transmembrane helix</keyword>
<feature type="transmembrane region" description="Helical" evidence="1">
    <location>
        <begin position="253"/>
        <end position="272"/>
    </location>
</feature>
<dbReference type="OrthoDB" id="2524570at2759"/>
<dbReference type="EMBL" id="MCGR01000010">
    <property type="protein sequence ID" value="ORY88501.1"/>
    <property type="molecule type" value="Genomic_DNA"/>
</dbReference>
<gene>
    <name evidence="2" type="ORF">BCR35DRAFT_301656</name>
</gene>
<dbReference type="Proteomes" id="UP000193467">
    <property type="component" value="Unassembled WGS sequence"/>
</dbReference>
<evidence type="ECO:0000313" key="2">
    <source>
        <dbReference type="EMBL" id="ORY88501.1"/>
    </source>
</evidence>
<feature type="transmembrane region" description="Helical" evidence="1">
    <location>
        <begin position="58"/>
        <end position="77"/>
    </location>
</feature>
<protein>
    <recommendedName>
        <fullName evidence="4">Proteophosphoglycan ppg4</fullName>
    </recommendedName>
</protein>
<feature type="transmembrane region" description="Helical" evidence="1">
    <location>
        <begin position="14"/>
        <end position="37"/>
    </location>
</feature>
<feature type="transmembrane region" description="Helical" evidence="1">
    <location>
        <begin position="175"/>
        <end position="196"/>
    </location>
</feature>
<keyword evidence="1" id="KW-0812">Transmembrane</keyword>
<evidence type="ECO:0000313" key="3">
    <source>
        <dbReference type="Proteomes" id="UP000193467"/>
    </source>
</evidence>
<organism evidence="2 3">
    <name type="scientific">Leucosporidium creatinivorum</name>
    <dbReference type="NCBI Taxonomy" id="106004"/>
    <lineage>
        <taxon>Eukaryota</taxon>
        <taxon>Fungi</taxon>
        <taxon>Dikarya</taxon>
        <taxon>Basidiomycota</taxon>
        <taxon>Pucciniomycotina</taxon>
        <taxon>Microbotryomycetes</taxon>
        <taxon>Leucosporidiales</taxon>
        <taxon>Leucosporidium</taxon>
    </lineage>
</organism>
<proteinExistence type="predicted"/>
<comment type="caution">
    <text evidence="2">The sequence shown here is derived from an EMBL/GenBank/DDBJ whole genome shotgun (WGS) entry which is preliminary data.</text>
</comment>
<dbReference type="InParanoid" id="A0A1Y2FWX8"/>
<accession>A0A1Y2FWX8</accession>
<evidence type="ECO:0000256" key="1">
    <source>
        <dbReference type="SAM" id="Phobius"/>
    </source>
</evidence>
<sequence length="334" mass="35805">MTVPHSVQEASYPIARPVVMGNTFGIYLMGLLSVLAIQHFRTEAWERAGKAHRGVVSAVIFLTMLYSALTVHDLWFYGTITTDNVGPLLTGTVAATIEPFLAGLIAACVQTTLAIRGSRVVATPLRRWVYLSLMGFFIVLSFVGSILATVWSVHYHFGGGSDGYLRIDFPTTLSLWMWSSAFADAVISGSYTIHLLRRIRSSNKVAASALKLIIPIVLQSALYTALFALVSAIMSQSFTLGGKFNENCIPYAFWLPLAQLYAISLFTTLGAADKVTATLGQRKQLDGIRAGSGGMGSLGVVPVIVSDAGSTYAFEVDVEGGSKTASAMGEEAKK</sequence>